<dbReference type="EC" id="2.3.2.5" evidence="3"/>
<proteinExistence type="inferred from homology"/>
<feature type="domain" description="Peptidase M28" evidence="6">
    <location>
        <begin position="62"/>
        <end position="208"/>
    </location>
</feature>
<dbReference type="GO" id="GO:0016603">
    <property type="term" value="F:glutaminyl-peptide cyclotransferase activity"/>
    <property type="evidence" value="ECO:0007669"/>
    <property type="project" value="UniProtKB-EC"/>
</dbReference>
<dbReference type="GO" id="GO:0008270">
    <property type="term" value="F:zinc ion binding"/>
    <property type="evidence" value="ECO:0007669"/>
    <property type="project" value="TreeGrafter"/>
</dbReference>
<reference evidence="7 8" key="1">
    <citation type="journal article" date="2021" name="Elife">
        <title>Chloroplast acquisition without the gene transfer in kleptoplastic sea slugs, Plakobranchus ocellatus.</title>
        <authorList>
            <person name="Maeda T."/>
            <person name="Takahashi S."/>
            <person name="Yoshida T."/>
            <person name="Shimamura S."/>
            <person name="Takaki Y."/>
            <person name="Nagai Y."/>
            <person name="Toyoda A."/>
            <person name="Suzuki Y."/>
            <person name="Arimoto A."/>
            <person name="Ishii H."/>
            <person name="Satoh N."/>
            <person name="Nishiyama T."/>
            <person name="Hasebe M."/>
            <person name="Maruyama T."/>
            <person name="Minagawa J."/>
            <person name="Obokata J."/>
            <person name="Shigenobu S."/>
        </authorList>
    </citation>
    <scope>NUCLEOTIDE SEQUENCE [LARGE SCALE GENOMIC DNA]</scope>
</reference>
<name>A0AAV4G488_9GAST</name>
<sequence length="242" mass="27512">MSIMENFKSDILKPFVVKRVSGTAENLKVQKHITSLLSAWGWQVETDHFKDKTPYGVKEFTNIIATFDPSKPIKVVLACHFDSKYFPKGNFVAATDSAVPCAVIMESVRQLQCLLDKGPKDKSSANKITLQLVFFDGEEAFKQWTSTDSIYGARHLASLWQKEKDPLNSNKNKLQSIRELILLDLIGTKDTRFVRQFSQTAELYKNLVKVEPSEANFFLIERKSSPEPDSLRLSDNAHMLFC</sequence>
<dbReference type="InterPro" id="IPR040234">
    <property type="entry name" value="QC/QCL"/>
</dbReference>
<protein>
    <recommendedName>
        <fullName evidence="3">glutaminyl-peptide cyclotransferase</fullName>
        <ecNumber evidence="3">2.3.2.5</ecNumber>
    </recommendedName>
</protein>
<evidence type="ECO:0000256" key="5">
    <source>
        <dbReference type="ARBA" id="ARBA00023315"/>
    </source>
</evidence>
<dbReference type="Pfam" id="PF04389">
    <property type="entry name" value="Peptidase_M28"/>
    <property type="match status" value="1"/>
</dbReference>
<dbReference type="InterPro" id="IPR007484">
    <property type="entry name" value="Peptidase_M28"/>
</dbReference>
<accession>A0AAV4G488</accession>
<evidence type="ECO:0000256" key="2">
    <source>
        <dbReference type="ARBA" id="ARBA00006014"/>
    </source>
</evidence>
<evidence type="ECO:0000256" key="4">
    <source>
        <dbReference type="ARBA" id="ARBA00022679"/>
    </source>
</evidence>
<dbReference type="AlphaFoldDB" id="A0AAV4G488"/>
<dbReference type="Gene3D" id="3.40.630.10">
    <property type="entry name" value="Zn peptidases"/>
    <property type="match status" value="1"/>
</dbReference>
<dbReference type="PANTHER" id="PTHR12283:SF6">
    <property type="entry name" value="GLUTAMINYL-PEPTIDE CYCLOTRANSFERASE-RELATED"/>
    <property type="match status" value="1"/>
</dbReference>
<comment type="caution">
    <text evidence="7">The sequence shown here is derived from an EMBL/GenBank/DDBJ whole genome shotgun (WGS) entry which is preliminary data.</text>
</comment>
<organism evidence="7 8">
    <name type="scientific">Elysia marginata</name>
    <dbReference type="NCBI Taxonomy" id="1093978"/>
    <lineage>
        <taxon>Eukaryota</taxon>
        <taxon>Metazoa</taxon>
        <taxon>Spiralia</taxon>
        <taxon>Lophotrochozoa</taxon>
        <taxon>Mollusca</taxon>
        <taxon>Gastropoda</taxon>
        <taxon>Heterobranchia</taxon>
        <taxon>Euthyneura</taxon>
        <taxon>Panpulmonata</taxon>
        <taxon>Sacoglossa</taxon>
        <taxon>Placobranchoidea</taxon>
        <taxon>Plakobranchidae</taxon>
        <taxon>Elysia</taxon>
    </lineage>
</organism>
<comment type="similarity">
    <text evidence="2">Belongs to the glutaminyl-peptide cyclotransferase family.</text>
</comment>
<evidence type="ECO:0000313" key="8">
    <source>
        <dbReference type="Proteomes" id="UP000762676"/>
    </source>
</evidence>
<evidence type="ECO:0000256" key="1">
    <source>
        <dbReference type="ARBA" id="ARBA00000001"/>
    </source>
</evidence>
<keyword evidence="4" id="KW-0808">Transferase</keyword>
<gene>
    <name evidence="7" type="ORF">ElyMa_000570100</name>
</gene>
<comment type="catalytic activity">
    <reaction evidence="1">
        <text>N-terminal L-glutaminyl-[peptide] = N-terminal 5-oxo-L-prolyl-[peptide] + NH4(+)</text>
        <dbReference type="Rhea" id="RHEA:23652"/>
        <dbReference type="Rhea" id="RHEA-COMP:11736"/>
        <dbReference type="Rhea" id="RHEA-COMP:11846"/>
        <dbReference type="ChEBI" id="CHEBI:28938"/>
        <dbReference type="ChEBI" id="CHEBI:64722"/>
        <dbReference type="ChEBI" id="CHEBI:87215"/>
        <dbReference type="EC" id="2.3.2.5"/>
    </reaction>
</comment>
<evidence type="ECO:0000259" key="6">
    <source>
        <dbReference type="Pfam" id="PF04389"/>
    </source>
</evidence>
<evidence type="ECO:0000313" key="7">
    <source>
        <dbReference type="EMBL" id="GFR80036.1"/>
    </source>
</evidence>
<dbReference type="Proteomes" id="UP000762676">
    <property type="component" value="Unassembled WGS sequence"/>
</dbReference>
<keyword evidence="5" id="KW-0012">Acyltransferase</keyword>
<keyword evidence="8" id="KW-1185">Reference proteome</keyword>
<dbReference type="PANTHER" id="PTHR12283">
    <property type="entry name" value="GLUTAMINYL-PEPTIDE CYCLOTRANSFERASE"/>
    <property type="match status" value="1"/>
</dbReference>
<evidence type="ECO:0000256" key="3">
    <source>
        <dbReference type="ARBA" id="ARBA00012012"/>
    </source>
</evidence>
<dbReference type="EMBL" id="BMAT01001122">
    <property type="protein sequence ID" value="GFR80036.1"/>
    <property type="molecule type" value="Genomic_DNA"/>
</dbReference>
<dbReference type="SUPFAM" id="SSF53187">
    <property type="entry name" value="Zn-dependent exopeptidases"/>
    <property type="match status" value="1"/>
</dbReference>